<evidence type="ECO:0000313" key="1">
    <source>
        <dbReference type="EMBL" id="CRK41594.1"/>
    </source>
</evidence>
<name>A0A0G4N5F4_VERLO</name>
<gene>
    <name evidence="1" type="ORF">BN1708_008519</name>
</gene>
<keyword evidence="2" id="KW-1185">Reference proteome</keyword>
<dbReference type="Proteomes" id="UP000044602">
    <property type="component" value="Unassembled WGS sequence"/>
</dbReference>
<sequence>MPLSTLSLGKNINPRGLT</sequence>
<accession>A0A0G4N5F4</accession>
<proteinExistence type="predicted"/>
<dbReference type="AlphaFoldDB" id="A0A0G4N5F4"/>
<protein>
    <submittedName>
        <fullName evidence="1">Uncharacterized protein</fullName>
    </submittedName>
</protein>
<reference evidence="2" key="1">
    <citation type="submission" date="2015-05" db="EMBL/GenBank/DDBJ databases">
        <authorList>
            <person name="Fogelqvist Johan"/>
        </authorList>
    </citation>
    <scope>NUCLEOTIDE SEQUENCE [LARGE SCALE GENOMIC DNA]</scope>
</reference>
<dbReference type="EMBL" id="CVQH01026972">
    <property type="protein sequence ID" value="CRK41594.1"/>
    <property type="molecule type" value="Genomic_DNA"/>
</dbReference>
<evidence type="ECO:0000313" key="2">
    <source>
        <dbReference type="Proteomes" id="UP000044602"/>
    </source>
</evidence>
<organism evidence="1 2">
    <name type="scientific">Verticillium longisporum</name>
    <name type="common">Verticillium dahliae var. longisporum</name>
    <dbReference type="NCBI Taxonomy" id="100787"/>
    <lineage>
        <taxon>Eukaryota</taxon>
        <taxon>Fungi</taxon>
        <taxon>Dikarya</taxon>
        <taxon>Ascomycota</taxon>
        <taxon>Pezizomycotina</taxon>
        <taxon>Sordariomycetes</taxon>
        <taxon>Hypocreomycetidae</taxon>
        <taxon>Glomerellales</taxon>
        <taxon>Plectosphaerellaceae</taxon>
        <taxon>Verticillium</taxon>
    </lineage>
</organism>